<feature type="binding site" evidence="10">
    <location>
        <position position="436"/>
    </location>
    <ligand>
        <name>[4Fe-4S] cluster</name>
        <dbReference type="ChEBI" id="CHEBI:49883"/>
    </ligand>
</feature>
<keyword evidence="6 9" id="KW-0408">Iron</keyword>
<dbReference type="InterPro" id="IPR007238">
    <property type="entry name" value="DNA_primase_lsu_euk/arc"/>
</dbReference>
<dbReference type="CDD" id="cd07322">
    <property type="entry name" value="PriL_PriS_Eukaryotic"/>
    <property type="match status" value="1"/>
</dbReference>
<keyword evidence="4 9" id="KW-0235">DNA replication</keyword>
<feature type="binding site" evidence="10">
    <location>
        <position position="395"/>
    </location>
    <ligand>
        <name>[4Fe-4S] cluster</name>
        <dbReference type="ChEBI" id="CHEBI:49883"/>
    </ligand>
</feature>
<dbReference type="InterPro" id="IPR058560">
    <property type="entry name" value="DNA_primase_C"/>
</dbReference>
<dbReference type="Gene3D" id="1.20.930.80">
    <property type="match status" value="1"/>
</dbReference>
<evidence type="ECO:0000256" key="1">
    <source>
        <dbReference type="ARBA" id="ARBA00010564"/>
    </source>
</evidence>
<keyword evidence="7 9" id="KW-0411">Iron-sulfur</keyword>
<dbReference type="HOGENOM" id="CLU_026253_1_0_1"/>
<evidence type="ECO:0000256" key="4">
    <source>
        <dbReference type="ARBA" id="ARBA00022705"/>
    </source>
</evidence>
<reference evidence="14" key="2">
    <citation type="submission" date="2015-01" db="EMBL/GenBank/DDBJ databases">
        <title>Evolutionary Origins and Diversification of the Mycorrhizal Mutualists.</title>
        <authorList>
            <consortium name="DOE Joint Genome Institute"/>
            <consortium name="Mycorrhizal Genomics Consortium"/>
            <person name="Kohler A."/>
            <person name="Kuo A."/>
            <person name="Nagy L.G."/>
            <person name="Floudas D."/>
            <person name="Copeland A."/>
            <person name="Barry K.W."/>
            <person name="Cichocki N."/>
            <person name="Veneault-Fourrey C."/>
            <person name="LaButti K."/>
            <person name="Lindquist E.A."/>
            <person name="Lipzen A."/>
            <person name="Lundell T."/>
            <person name="Morin E."/>
            <person name="Murat C."/>
            <person name="Riley R."/>
            <person name="Ohm R."/>
            <person name="Sun H."/>
            <person name="Tunlid A."/>
            <person name="Henrissat B."/>
            <person name="Grigoriev I.V."/>
            <person name="Hibbett D.S."/>
            <person name="Martin F."/>
        </authorList>
    </citation>
    <scope>NUCLEOTIDE SEQUENCE [LARGE SCALE GENOMIC DNA]</scope>
    <source>
        <strain evidence="14">MAFF 305830</strain>
    </source>
</reference>
<comment type="function">
    <text evidence="9">DNA primase is the polymerase that synthesizes small RNA primers for the Okazaki fragments made during discontinuous DNA replication.</text>
</comment>
<evidence type="ECO:0000313" key="13">
    <source>
        <dbReference type="EMBL" id="KIM30922.1"/>
    </source>
</evidence>
<evidence type="ECO:0000256" key="2">
    <source>
        <dbReference type="ARBA" id="ARBA00022485"/>
    </source>
</evidence>
<proteinExistence type="inferred from homology"/>
<gene>
    <name evidence="13" type="ORF">M408DRAFT_21737</name>
</gene>
<evidence type="ECO:0000256" key="5">
    <source>
        <dbReference type="ARBA" id="ARBA00022723"/>
    </source>
</evidence>
<evidence type="ECO:0000256" key="11">
    <source>
        <dbReference type="SAM" id="MobiDB-lite"/>
    </source>
</evidence>
<accession>A0A0C2XPM7</accession>
<dbReference type="GO" id="GO:0006269">
    <property type="term" value="P:DNA replication, synthesis of primer"/>
    <property type="evidence" value="ECO:0007669"/>
    <property type="project" value="UniProtKB-KW"/>
</dbReference>
<feature type="compositionally biased region" description="Basic and acidic residues" evidence="11">
    <location>
        <begin position="467"/>
        <end position="476"/>
    </location>
</feature>
<feature type="region of interest" description="Disordered" evidence="11">
    <location>
        <begin position="450"/>
        <end position="494"/>
    </location>
</feature>
<feature type="binding site" evidence="10">
    <location>
        <position position="299"/>
    </location>
    <ligand>
        <name>[4Fe-4S] cluster</name>
        <dbReference type="ChEBI" id="CHEBI:49883"/>
    </ligand>
</feature>
<dbReference type="Pfam" id="PF26466">
    <property type="entry name" value="DNA_primase_lrg_N"/>
    <property type="match status" value="1"/>
</dbReference>
<dbReference type="InterPro" id="IPR016558">
    <property type="entry name" value="DNA_primase_lsu_euk"/>
</dbReference>
<dbReference type="GO" id="GO:0051539">
    <property type="term" value="F:4 iron, 4 sulfur cluster binding"/>
    <property type="evidence" value="ECO:0007669"/>
    <property type="project" value="UniProtKB-UniRule"/>
</dbReference>
<feature type="domain" description="DNA primase large subunit C-terminal" evidence="12">
    <location>
        <begin position="290"/>
        <end position="464"/>
    </location>
</feature>
<dbReference type="GO" id="GO:0046872">
    <property type="term" value="F:metal ion binding"/>
    <property type="evidence" value="ECO:0007669"/>
    <property type="project" value="UniProtKB-UniRule"/>
</dbReference>
<evidence type="ECO:0000313" key="14">
    <source>
        <dbReference type="Proteomes" id="UP000054097"/>
    </source>
</evidence>
<dbReference type="PIRSF" id="PIRSF009449">
    <property type="entry name" value="DNA_primase_large_subunit"/>
    <property type="match status" value="1"/>
</dbReference>
<dbReference type="Proteomes" id="UP000054097">
    <property type="component" value="Unassembled WGS sequence"/>
</dbReference>
<keyword evidence="2 9" id="KW-0004">4Fe-4S</keyword>
<dbReference type="PANTHER" id="PTHR10537:SF3">
    <property type="entry name" value="DNA PRIMASE LARGE SUBUNIT"/>
    <property type="match status" value="1"/>
</dbReference>
<evidence type="ECO:0000256" key="3">
    <source>
        <dbReference type="ARBA" id="ARBA00022515"/>
    </source>
</evidence>
<dbReference type="PANTHER" id="PTHR10537">
    <property type="entry name" value="DNA PRIMASE LARGE SUBUNIT"/>
    <property type="match status" value="1"/>
</dbReference>
<comment type="similarity">
    <text evidence="1 9">Belongs to the eukaryotic-type primase large subunit family.</text>
</comment>
<protein>
    <recommendedName>
        <fullName evidence="9">DNA primase large subunit</fullName>
    </recommendedName>
</protein>
<evidence type="ECO:0000259" key="12">
    <source>
        <dbReference type="Pfam" id="PF04104"/>
    </source>
</evidence>
<dbReference type="GO" id="GO:0003677">
    <property type="term" value="F:DNA binding"/>
    <property type="evidence" value="ECO:0007669"/>
    <property type="project" value="UniProtKB-UniRule"/>
</dbReference>
<dbReference type="OrthoDB" id="421393at2759"/>
<sequence length="494" mass="56862">MAALTARRAPVASTSRAPIVQVENHFQPHYPHRLNFYDKAPHFDVTLEQFESYALNRLRILAEIESSFMRNRSHDDLRTIINTQQKKYLPLNSNTAVNIDHDEERKRDHVSHFVLRLAFCRSEELRRRFIKAEGTLFKVRWETDDSKERVEWLRSRDFGWIEVSEQEKSELEPLLKACTPPAFLKNFESERYYKVPWTRVPDLVEKRRAVLRAGTAYVAGREQFSIVFQQFQADLEKALEMTARALPRLDEDRLTPILDHLAQGFTLGISSEYSSAPENGESITADMIDDLARKHFPLCMRMLHSNLREDSHLKHQGRLQYGLFLKIIGLSIEEALAFWKQAFSKKINDEKFRKEYEYNIKHSYGLVGKMANYPARSCQTILTTFLPGTNESHGCPYRQYSEDNLRTALQKTWGMSGQDLQEVMGSVKTQHFHVACTRVFELTHGVKKGEGLGGGESVNHPNAYAQKSREMEKAKSEAVASAVRSGGDDAMNID</sequence>
<dbReference type="GO" id="GO:0006270">
    <property type="term" value="P:DNA replication initiation"/>
    <property type="evidence" value="ECO:0007669"/>
    <property type="project" value="TreeGrafter"/>
</dbReference>
<reference evidence="13 14" key="1">
    <citation type="submission" date="2014-04" db="EMBL/GenBank/DDBJ databases">
        <authorList>
            <consortium name="DOE Joint Genome Institute"/>
            <person name="Kuo A."/>
            <person name="Zuccaro A."/>
            <person name="Kohler A."/>
            <person name="Nagy L.G."/>
            <person name="Floudas D."/>
            <person name="Copeland A."/>
            <person name="Barry K.W."/>
            <person name="Cichocki N."/>
            <person name="Veneault-Fourrey C."/>
            <person name="LaButti K."/>
            <person name="Lindquist E.A."/>
            <person name="Lipzen A."/>
            <person name="Lundell T."/>
            <person name="Morin E."/>
            <person name="Murat C."/>
            <person name="Sun H."/>
            <person name="Tunlid A."/>
            <person name="Henrissat B."/>
            <person name="Grigoriev I.V."/>
            <person name="Hibbett D.S."/>
            <person name="Martin F."/>
            <person name="Nordberg H.P."/>
            <person name="Cantor M.N."/>
            <person name="Hua S.X."/>
        </authorList>
    </citation>
    <scope>NUCLEOTIDE SEQUENCE [LARGE SCALE GENOMIC DNA]</scope>
    <source>
        <strain evidence="13 14">MAFF 305830</strain>
    </source>
</reference>
<keyword evidence="14" id="KW-1185">Reference proteome</keyword>
<dbReference type="STRING" id="933852.A0A0C2XPM7"/>
<name>A0A0C2XPM7_SERVB</name>
<comment type="cofactor">
    <cofactor evidence="9">
        <name>[4Fe-4S] cluster</name>
        <dbReference type="ChEBI" id="CHEBI:49883"/>
    </cofactor>
    <text evidence="9">Binds 1 [4Fe-4S] cluster.</text>
</comment>
<evidence type="ECO:0000256" key="10">
    <source>
        <dbReference type="PIRSR" id="PIRSR009449-1"/>
    </source>
</evidence>
<dbReference type="EMBL" id="KN824283">
    <property type="protein sequence ID" value="KIM30922.1"/>
    <property type="molecule type" value="Genomic_DNA"/>
</dbReference>
<organism evidence="13 14">
    <name type="scientific">Serendipita vermifera MAFF 305830</name>
    <dbReference type="NCBI Taxonomy" id="933852"/>
    <lineage>
        <taxon>Eukaryota</taxon>
        <taxon>Fungi</taxon>
        <taxon>Dikarya</taxon>
        <taxon>Basidiomycota</taxon>
        <taxon>Agaricomycotina</taxon>
        <taxon>Agaricomycetes</taxon>
        <taxon>Sebacinales</taxon>
        <taxon>Serendipitaceae</taxon>
        <taxon>Serendipita</taxon>
    </lineage>
</organism>
<feature type="binding site" evidence="10">
    <location>
        <position position="378"/>
    </location>
    <ligand>
        <name>[4Fe-4S] cluster</name>
        <dbReference type="ChEBI" id="CHEBI:49883"/>
    </ligand>
</feature>
<dbReference type="GO" id="GO:0005658">
    <property type="term" value="C:alpha DNA polymerase:primase complex"/>
    <property type="evidence" value="ECO:0007669"/>
    <property type="project" value="UniProtKB-ARBA"/>
</dbReference>
<dbReference type="Pfam" id="PF04104">
    <property type="entry name" value="DNA_primase_lrg"/>
    <property type="match status" value="1"/>
</dbReference>
<evidence type="ECO:0000256" key="6">
    <source>
        <dbReference type="ARBA" id="ARBA00023004"/>
    </source>
</evidence>
<evidence type="ECO:0000256" key="8">
    <source>
        <dbReference type="ARBA" id="ARBA00023125"/>
    </source>
</evidence>
<keyword evidence="3 9" id="KW-0639">Primosome</keyword>
<keyword evidence="8 9" id="KW-0238">DNA-binding</keyword>
<evidence type="ECO:0000256" key="7">
    <source>
        <dbReference type="ARBA" id="ARBA00023014"/>
    </source>
</evidence>
<evidence type="ECO:0000256" key="9">
    <source>
        <dbReference type="PIRNR" id="PIRNR009449"/>
    </source>
</evidence>
<dbReference type="AlphaFoldDB" id="A0A0C2XPM7"/>
<keyword evidence="5 9" id="KW-0479">Metal-binding</keyword>